<name>A0A9P8M348_9HYPO</name>
<gene>
    <name evidence="2" type="ORF">MHUMG1_09336</name>
</gene>
<comment type="caution">
    <text evidence="2">The sequence shown here is derived from an EMBL/GenBank/DDBJ whole genome shotgun (WGS) entry which is preliminary data.</text>
</comment>
<feature type="region of interest" description="Disordered" evidence="1">
    <location>
        <begin position="75"/>
        <end position="95"/>
    </location>
</feature>
<dbReference type="Proteomes" id="UP000764110">
    <property type="component" value="Unassembled WGS sequence"/>
</dbReference>
<organism evidence="2 3">
    <name type="scientific">Metarhizium humberi</name>
    <dbReference type="NCBI Taxonomy" id="2596975"/>
    <lineage>
        <taxon>Eukaryota</taxon>
        <taxon>Fungi</taxon>
        <taxon>Dikarya</taxon>
        <taxon>Ascomycota</taxon>
        <taxon>Pezizomycotina</taxon>
        <taxon>Sordariomycetes</taxon>
        <taxon>Hypocreomycetidae</taxon>
        <taxon>Hypocreales</taxon>
        <taxon>Clavicipitaceae</taxon>
        <taxon>Metarhizium</taxon>
    </lineage>
</organism>
<evidence type="ECO:0000313" key="2">
    <source>
        <dbReference type="EMBL" id="KAH0592883.1"/>
    </source>
</evidence>
<dbReference type="AlphaFoldDB" id="A0A9P8M348"/>
<evidence type="ECO:0000256" key="1">
    <source>
        <dbReference type="SAM" id="MobiDB-lite"/>
    </source>
</evidence>
<accession>A0A9P8M348</accession>
<keyword evidence="3" id="KW-1185">Reference proteome</keyword>
<dbReference type="EMBL" id="JACEFI010000025">
    <property type="protein sequence ID" value="KAH0592883.1"/>
    <property type="molecule type" value="Genomic_DNA"/>
</dbReference>
<proteinExistence type="predicted"/>
<protein>
    <submittedName>
        <fullName evidence="2">Uncharacterized protein</fullName>
    </submittedName>
</protein>
<sequence length="274" mass="29982">MTQPARHRPRHSGSCPAWHGHVQGGIILEKVGGLEVNHNFLRRHHGPVLAPRVVRRAKRVADHNALVPHRRGAVPLGTSLRNHGRQALPSARPHRVPPCGKQLVVVVSRHPHRVRKEQLAVAGDQVEPDRRPGHVVGLSLVDNLEDAVPGKVQVEPLLALDNGGRGGVPDQTPKWLWTRASSTGMAADSSTCRDMELACPSFPRSKAPFRAYGFVVVRRGGRRLGWYSLDDDGESFACQTACLWFGGARLLWTAGDVHARRWGCSDISAHSDNG</sequence>
<reference evidence="2 3" key="1">
    <citation type="submission" date="2020-07" db="EMBL/GenBank/DDBJ databases">
        <title>Metarhizium humberi genome.</title>
        <authorList>
            <person name="Lysoe E."/>
        </authorList>
    </citation>
    <scope>NUCLEOTIDE SEQUENCE [LARGE SCALE GENOMIC DNA]</scope>
    <source>
        <strain evidence="2 3">ESALQ1638</strain>
    </source>
</reference>
<evidence type="ECO:0000313" key="3">
    <source>
        <dbReference type="Proteomes" id="UP000764110"/>
    </source>
</evidence>